<dbReference type="GO" id="GO:0008168">
    <property type="term" value="F:methyltransferase activity"/>
    <property type="evidence" value="ECO:0007669"/>
    <property type="project" value="UniProtKB-KW"/>
</dbReference>
<comment type="function">
    <text evidence="6">Catalyzes the 2'-O-methylation of the ribose of cytidine 1402 (C1402) in 16S rRNA.</text>
</comment>
<comment type="subcellular location">
    <subcellularLocation>
        <location evidence="6">Cytoplasm</location>
    </subcellularLocation>
</comment>
<dbReference type="Gene3D" id="3.30.950.10">
    <property type="entry name" value="Methyltransferase, Cobalt-precorrin-4 Transmethylase, Domain 2"/>
    <property type="match status" value="1"/>
</dbReference>
<dbReference type="InterPro" id="IPR014777">
    <property type="entry name" value="4pyrrole_Mease_sub1"/>
</dbReference>
<evidence type="ECO:0000313" key="11">
    <source>
        <dbReference type="Proteomes" id="UP001224997"/>
    </source>
</evidence>
<keyword evidence="2 6" id="KW-0698">rRNA processing</keyword>
<organism evidence="10 11">
    <name type="scientific">Paracoccus spongiarum</name>
    <dbReference type="NCBI Taxonomy" id="3064387"/>
    <lineage>
        <taxon>Bacteria</taxon>
        <taxon>Pseudomonadati</taxon>
        <taxon>Pseudomonadota</taxon>
        <taxon>Alphaproteobacteria</taxon>
        <taxon>Rhodobacterales</taxon>
        <taxon>Paracoccaceae</taxon>
        <taxon>Paracoccus</taxon>
    </lineage>
</organism>
<keyword evidence="11" id="KW-1185">Reference proteome</keyword>
<dbReference type="HAMAP" id="MF_01877">
    <property type="entry name" value="16SrRNA_methyltr_I"/>
    <property type="match status" value="1"/>
</dbReference>
<feature type="region of interest" description="Disordered" evidence="7">
    <location>
        <begin position="306"/>
        <end position="332"/>
    </location>
</feature>
<sequence length="332" mass="35052">MGDRFETAGTGRPGAGAEPARRLAAHVAADPLQPGLYLVATPIGAARDITLRALDVLNSADLLAAEDTRVMRHLMDIHGIPLRGRRVLAYHDHNADRARPALLAALGEGASIAYASDAGTPLVADPGYRLARDAAEAGARVHAVPGASAALAALSLSGLPSDRFLFAGFPPSTRAARATWLRRWGGLDATVILFESPRRVNQTLTELCEIDPNRVIVVARELTKKFEEVIRGTAAALAAEPRMAALKGEVVMLLDRPTPAIADAGTVRAALLARRGQMTLKDAAREVARDLGLPRRDVYQAALALEAGGEDDHGRDRAPACRDGSGQDSSRG</sequence>
<reference evidence="10 11" key="1">
    <citation type="submission" date="2023-08" db="EMBL/GenBank/DDBJ databases">
        <authorList>
            <person name="Park J.-S."/>
        </authorList>
    </citation>
    <scope>NUCLEOTIDE SEQUENCE [LARGE SCALE GENOMIC DNA]</scope>
    <source>
        <strain evidence="10 11">2205BS29-5</strain>
    </source>
</reference>
<dbReference type="InterPro" id="IPR014776">
    <property type="entry name" value="4pyrrole_Mease_sub2"/>
</dbReference>
<protein>
    <recommendedName>
        <fullName evidence="6">Ribosomal RNA small subunit methyltransferase I</fullName>
        <ecNumber evidence="6">2.1.1.198</ecNumber>
    </recommendedName>
    <alternativeName>
        <fullName evidence="6">16S rRNA 2'-O-ribose C1402 methyltransferase</fullName>
    </alternativeName>
    <alternativeName>
        <fullName evidence="6">rRNA (cytidine-2'-O-)-methyltransferase RsmI</fullName>
    </alternativeName>
</protein>
<accession>A0ABT9J976</accession>
<dbReference type="PANTHER" id="PTHR46111:SF1">
    <property type="entry name" value="RIBOSOMAL RNA SMALL SUBUNIT METHYLTRANSFERASE I"/>
    <property type="match status" value="1"/>
</dbReference>
<dbReference type="RefSeq" id="WP_305962207.1">
    <property type="nucleotide sequence ID" value="NZ_JAVAMQ010000003.1"/>
</dbReference>
<evidence type="ECO:0000256" key="6">
    <source>
        <dbReference type="HAMAP-Rule" id="MF_01877"/>
    </source>
</evidence>
<comment type="catalytic activity">
    <reaction evidence="6">
        <text>cytidine(1402) in 16S rRNA + S-adenosyl-L-methionine = 2'-O-methylcytidine(1402) in 16S rRNA + S-adenosyl-L-homocysteine + H(+)</text>
        <dbReference type="Rhea" id="RHEA:42924"/>
        <dbReference type="Rhea" id="RHEA-COMP:10285"/>
        <dbReference type="Rhea" id="RHEA-COMP:10286"/>
        <dbReference type="ChEBI" id="CHEBI:15378"/>
        <dbReference type="ChEBI" id="CHEBI:57856"/>
        <dbReference type="ChEBI" id="CHEBI:59789"/>
        <dbReference type="ChEBI" id="CHEBI:74495"/>
        <dbReference type="ChEBI" id="CHEBI:82748"/>
        <dbReference type="EC" id="2.1.1.198"/>
    </reaction>
</comment>
<keyword evidence="3 6" id="KW-0489">Methyltransferase</keyword>
<evidence type="ECO:0000259" key="8">
    <source>
        <dbReference type="Pfam" id="PF00590"/>
    </source>
</evidence>
<name>A0ABT9J976_9RHOB</name>
<dbReference type="CDD" id="cd11648">
    <property type="entry name" value="RsmI"/>
    <property type="match status" value="1"/>
</dbReference>
<dbReference type="Pfam" id="PF00590">
    <property type="entry name" value="TP_methylase"/>
    <property type="match status" value="1"/>
</dbReference>
<keyword evidence="1 6" id="KW-0963">Cytoplasm</keyword>
<dbReference type="EMBL" id="JAVAMQ010000003">
    <property type="protein sequence ID" value="MDP5306355.1"/>
    <property type="molecule type" value="Genomic_DNA"/>
</dbReference>
<evidence type="ECO:0000256" key="1">
    <source>
        <dbReference type="ARBA" id="ARBA00022490"/>
    </source>
</evidence>
<evidence type="ECO:0000256" key="2">
    <source>
        <dbReference type="ARBA" id="ARBA00022552"/>
    </source>
</evidence>
<keyword evidence="5 6" id="KW-0949">S-adenosyl-L-methionine</keyword>
<dbReference type="Pfam" id="PF23016">
    <property type="entry name" value="RsmI_C"/>
    <property type="match status" value="1"/>
</dbReference>
<comment type="caution">
    <text evidence="10">The sequence shown here is derived from an EMBL/GenBank/DDBJ whole genome shotgun (WGS) entry which is preliminary data.</text>
</comment>
<evidence type="ECO:0000256" key="7">
    <source>
        <dbReference type="SAM" id="MobiDB-lite"/>
    </source>
</evidence>
<dbReference type="Proteomes" id="UP001224997">
    <property type="component" value="Unassembled WGS sequence"/>
</dbReference>
<dbReference type="PIRSF" id="PIRSF005917">
    <property type="entry name" value="MTase_YraL"/>
    <property type="match status" value="1"/>
</dbReference>
<gene>
    <name evidence="6 10" type="primary">rsmI</name>
    <name evidence="10" type="ORF">Q5Y72_04540</name>
</gene>
<dbReference type="GO" id="GO:0032259">
    <property type="term" value="P:methylation"/>
    <property type="evidence" value="ECO:0007669"/>
    <property type="project" value="UniProtKB-KW"/>
</dbReference>
<dbReference type="Gene3D" id="3.40.1010.10">
    <property type="entry name" value="Cobalt-precorrin-4 Transmethylase, Domain 1"/>
    <property type="match status" value="1"/>
</dbReference>
<dbReference type="InterPro" id="IPR000878">
    <property type="entry name" value="4pyrrol_Mease"/>
</dbReference>
<evidence type="ECO:0000313" key="10">
    <source>
        <dbReference type="EMBL" id="MDP5306355.1"/>
    </source>
</evidence>
<dbReference type="InterPro" id="IPR053910">
    <property type="entry name" value="RsmI_HTH"/>
</dbReference>
<dbReference type="InterPro" id="IPR035996">
    <property type="entry name" value="4pyrrol_Methylase_sf"/>
</dbReference>
<dbReference type="InterPro" id="IPR008189">
    <property type="entry name" value="rRNA_ssu_MeTfrase_I"/>
</dbReference>
<dbReference type="PANTHER" id="PTHR46111">
    <property type="entry name" value="RIBOSOMAL RNA SMALL SUBUNIT METHYLTRANSFERASE I"/>
    <property type="match status" value="1"/>
</dbReference>
<evidence type="ECO:0000256" key="5">
    <source>
        <dbReference type="ARBA" id="ARBA00022691"/>
    </source>
</evidence>
<comment type="similarity">
    <text evidence="6">Belongs to the methyltransferase superfamily. RsmI family.</text>
</comment>
<feature type="domain" description="RsmI HTH" evidence="9">
    <location>
        <begin position="263"/>
        <end position="305"/>
    </location>
</feature>
<proteinExistence type="inferred from homology"/>
<evidence type="ECO:0000256" key="4">
    <source>
        <dbReference type="ARBA" id="ARBA00022679"/>
    </source>
</evidence>
<keyword evidence="4 6" id="KW-0808">Transferase</keyword>
<evidence type="ECO:0000256" key="3">
    <source>
        <dbReference type="ARBA" id="ARBA00022603"/>
    </source>
</evidence>
<dbReference type="EC" id="2.1.1.198" evidence="6"/>
<dbReference type="SUPFAM" id="SSF53790">
    <property type="entry name" value="Tetrapyrrole methylase"/>
    <property type="match status" value="1"/>
</dbReference>
<dbReference type="NCBIfam" id="TIGR00096">
    <property type="entry name" value="16S rRNA (cytidine(1402)-2'-O)-methyltransferase"/>
    <property type="match status" value="1"/>
</dbReference>
<feature type="compositionally biased region" description="Basic and acidic residues" evidence="7">
    <location>
        <begin position="310"/>
        <end position="320"/>
    </location>
</feature>
<feature type="domain" description="Tetrapyrrole methylase" evidence="8">
    <location>
        <begin position="36"/>
        <end position="237"/>
    </location>
</feature>
<evidence type="ECO:0000259" key="9">
    <source>
        <dbReference type="Pfam" id="PF23016"/>
    </source>
</evidence>